<accession>A0A5P1FBI6</accession>
<dbReference type="EMBL" id="CM007383">
    <property type="protein sequence ID" value="ONK73900.1"/>
    <property type="molecule type" value="Genomic_DNA"/>
</dbReference>
<evidence type="ECO:0000313" key="1">
    <source>
        <dbReference type="EMBL" id="ONK73900.1"/>
    </source>
</evidence>
<sequence length="97" mass="10770">MDLNSGRIDLDSSKKRMIHNQVLRIREEDQRIGDRIGEIATSEIRTPIEGFLCSRPMLPSSPLGNKAAVENSSSRGCSVVIEKTNSSHDPKQSKIVH</sequence>
<proteinExistence type="predicted"/>
<gene>
    <name evidence="1" type="ORF">A4U43_C03F740</name>
</gene>
<name>A0A5P1FBI6_ASPOF</name>
<organism evidence="1 2">
    <name type="scientific">Asparagus officinalis</name>
    <name type="common">Garden asparagus</name>
    <dbReference type="NCBI Taxonomy" id="4686"/>
    <lineage>
        <taxon>Eukaryota</taxon>
        <taxon>Viridiplantae</taxon>
        <taxon>Streptophyta</taxon>
        <taxon>Embryophyta</taxon>
        <taxon>Tracheophyta</taxon>
        <taxon>Spermatophyta</taxon>
        <taxon>Magnoliopsida</taxon>
        <taxon>Liliopsida</taxon>
        <taxon>Asparagales</taxon>
        <taxon>Asparagaceae</taxon>
        <taxon>Asparagoideae</taxon>
        <taxon>Asparagus</taxon>
    </lineage>
</organism>
<dbReference type="Gramene" id="ONK73900">
    <property type="protein sequence ID" value="ONK73900"/>
    <property type="gene ID" value="A4U43_C03F740"/>
</dbReference>
<reference evidence="2" key="1">
    <citation type="journal article" date="2017" name="Nat. Commun.">
        <title>The asparagus genome sheds light on the origin and evolution of a young Y chromosome.</title>
        <authorList>
            <person name="Harkess A."/>
            <person name="Zhou J."/>
            <person name="Xu C."/>
            <person name="Bowers J.E."/>
            <person name="Van der Hulst R."/>
            <person name="Ayyampalayam S."/>
            <person name="Mercati F."/>
            <person name="Riccardi P."/>
            <person name="McKain M.R."/>
            <person name="Kakrana A."/>
            <person name="Tang H."/>
            <person name="Ray J."/>
            <person name="Groenendijk J."/>
            <person name="Arikit S."/>
            <person name="Mathioni S.M."/>
            <person name="Nakano M."/>
            <person name="Shan H."/>
            <person name="Telgmann-Rauber A."/>
            <person name="Kanno A."/>
            <person name="Yue Z."/>
            <person name="Chen H."/>
            <person name="Li W."/>
            <person name="Chen Y."/>
            <person name="Xu X."/>
            <person name="Zhang Y."/>
            <person name="Luo S."/>
            <person name="Chen H."/>
            <person name="Gao J."/>
            <person name="Mao Z."/>
            <person name="Pires J.C."/>
            <person name="Luo M."/>
            <person name="Kudrna D."/>
            <person name="Wing R.A."/>
            <person name="Meyers B.C."/>
            <person name="Yi K."/>
            <person name="Kong H."/>
            <person name="Lavrijsen P."/>
            <person name="Sunseri F."/>
            <person name="Falavigna A."/>
            <person name="Ye Y."/>
            <person name="Leebens-Mack J.H."/>
            <person name="Chen G."/>
        </authorList>
    </citation>
    <scope>NUCLEOTIDE SEQUENCE [LARGE SCALE GENOMIC DNA]</scope>
    <source>
        <strain evidence="2">cv. DH0086</strain>
    </source>
</reference>
<keyword evidence="2" id="KW-1185">Reference proteome</keyword>
<protein>
    <submittedName>
        <fullName evidence="1">Uncharacterized protein</fullName>
    </submittedName>
</protein>
<dbReference type="AlphaFoldDB" id="A0A5P1FBI6"/>
<evidence type="ECO:0000313" key="2">
    <source>
        <dbReference type="Proteomes" id="UP000243459"/>
    </source>
</evidence>
<dbReference type="Proteomes" id="UP000243459">
    <property type="component" value="Chromosome 3"/>
</dbReference>